<feature type="binding site" evidence="6">
    <location>
        <position position="44"/>
    </location>
    <ligand>
        <name>Zn(2+)</name>
        <dbReference type="ChEBI" id="CHEBI:29105"/>
        <label>1</label>
        <note>catalytic</note>
    </ligand>
</feature>
<comment type="catalytic activity">
    <reaction evidence="6">
        <text>L-threonine + NAD(+) = (2S)-2-amino-3-oxobutanoate + NADH + H(+)</text>
        <dbReference type="Rhea" id="RHEA:13161"/>
        <dbReference type="ChEBI" id="CHEBI:15378"/>
        <dbReference type="ChEBI" id="CHEBI:57540"/>
        <dbReference type="ChEBI" id="CHEBI:57926"/>
        <dbReference type="ChEBI" id="CHEBI:57945"/>
        <dbReference type="ChEBI" id="CHEBI:78948"/>
        <dbReference type="EC" id="1.1.1.103"/>
    </reaction>
</comment>
<reference evidence="9 10" key="1">
    <citation type="journal article" date="2011" name="J. Bacteriol.">
        <title>Genome sequence of the verrucomicrobium Opitutus terrae PB90-1, an abundant inhabitant of rice paddy soil ecosystems.</title>
        <authorList>
            <person name="van Passel M.W."/>
            <person name="Kant R."/>
            <person name="Palva A."/>
            <person name="Copeland A."/>
            <person name="Lucas S."/>
            <person name="Lapidus A."/>
            <person name="Glavina del Rio T."/>
            <person name="Pitluck S."/>
            <person name="Goltsman E."/>
            <person name="Clum A."/>
            <person name="Sun H."/>
            <person name="Schmutz J."/>
            <person name="Larimer F.W."/>
            <person name="Land M.L."/>
            <person name="Hauser L."/>
            <person name="Kyrpides N."/>
            <person name="Mikhailova N."/>
            <person name="Richardson P.P."/>
            <person name="Janssen P.H."/>
            <person name="de Vos W.M."/>
            <person name="Smidt H."/>
        </authorList>
    </citation>
    <scope>NUCLEOTIDE SEQUENCE [LARGE SCALE GENOMIC DNA]</scope>
    <source>
        <strain evidence="10">DSM 11246 / JCM 15787 / PB90-1</strain>
    </source>
</reference>
<keyword evidence="5 6" id="KW-0520">NAD</keyword>
<evidence type="ECO:0000256" key="6">
    <source>
        <dbReference type="HAMAP-Rule" id="MF_00627"/>
    </source>
</evidence>
<dbReference type="GO" id="GO:0019518">
    <property type="term" value="P:L-threonine catabolic process to glycine"/>
    <property type="evidence" value="ECO:0007669"/>
    <property type="project" value="UniProtKB-UniPathway"/>
</dbReference>
<proteinExistence type="inferred from homology"/>
<dbReference type="HOGENOM" id="CLU_026673_11_0_0"/>
<feature type="binding site" evidence="6">
    <location>
        <position position="181"/>
    </location>
    <ligand>
        <name>NAD(+)</name>
        <dbReference type="ChEBI" id="CHEBI:57540"/>
    </ligand>
</feature>
<keyword evidence="1 6" id="KW-0963">Cytoplasm</keyword>
<feature type="binding site" evidence="6">
    <location>
        <position position="99"/>
    </location>
    <ligand>
        <name>Zn(2+)</name>
        <dbReference type="ChEBI" id="CHEBI:29105"/>
        <label>2</label>
    </ligand>
</feature>
<dbReference type="Gene3D" id="3.90.180.10">
    <property type="entry name" value="Medium-chain alcohol dehydrogenases, catalytic domain"/>
    <property type="match status" value="1"/>
</dbReference>
<feature type="binding site" evidence="6">
    <location>
        <position position="201"/>
    </location>
    <ligand>
        <name>NAD(+)</name>
        <dbReference type="ChEBI" id="CHEBI:57540"/>
    </ligand>
</feature>
<keyword evidence="2 6" id="KW-0479">Metal-binding</keyword>
<dbReference type="InterPro" id="IPR020843">
    <property type="entry name" value="ER"/>
</dbReference>
<dbReference type="Gene3D" id="3.40.50.720">
    <property type="entry name" value="NAD(P)-binding Rossmann-like Domain"/>
    <property type="match status" value="1"/>
</dbReference>
<dbReference type="InterPro" id="IPR013154">
    <property type="entry name" value="ADH-like_N"/>
</dbReference>
<dbReference type="PROSITE" id="PS00059">
    <property type="entry name" value="ADH_ZINC"/>
    <property type="match status" value="1"/>
</dbReference>
<comment type="subunit">
    <text evidence="6">Homotetramer.</text>
</comment>
<feature type="binding site" evidence="6">
    <location>
        <begin position="292"/>
        <end position="293"/>
    </location>
    <ligand>
        <name>NAD(+)</name>
        <dbReference type="ChEBI" id="CHEBI:57540"/>
    </ligand>
</feature>
<comment type="similarity">
    <text evidence="6">Belongs to the zinc-containing alcohol dehydrogenase family.</text>
</comment>
<feature type="site" description="Important for catalytic activity for the proton relay mechanism but does not participate directly in the coordination of zinc atom" evidence="6">
    <location>
        <position position="154"/>
    </location>
</feature>
<dbReference type="InterPro" id="IPR002328">
    <property type="entry name" value="ADH_Zn_CS"/>
</dbReference>
<dbReference type="PANTHER" id="PTHR43401:SF2">
    <property type="entry name" value="L-THREONINE 3-DEHYDROGENASE"/>
    <property type="match status" value="1"/>
</dbReference>
<evidence type="ECO:0000259" key="8">
    <source>
        <dbReference type="SMART" id="SM00829"/>
    </source>
</evidence>
<feature type="binding site" evidence="6">
    <location>
        <position position="70"/>
    </location>
    <ligand>
        <name>Zn(2+)</name>
        <dbReference type="ChEBI" id="CHEBI:29105"/>
        <label>1</label>
        <note>catalytic</note>
    </ligand>
</feature>
<dbReference type="GO" id="GO:0008270">
    <property type="term" value="F:zinc ion binding"/>
    <property type="evidence" value="ECO:0007669"/>
    <property type="project" value="UniProtKB-UniRule"/>
</dbReference>
<dbReference type="SUPFAM" id="SSF50129">
    <property type="entry name" value="GroES-like"/>
    <property type="match status" value="1"/>
</dbReference>
<dbReference type="NCBIfam" id="TIGR00692">
    <property type="entry name" value="tdh"/>
    <property type="match status" value="1"/>
</dbReference>
<evidence type="ECO:0000256" key="4">
    <source>
        <dbReference type="ARBA" id="ARBA00023002"/>
    </source>
</evidence>
<comment type="cofactor">
    <cofactor evidence="6">
        <name>Zn(2+)</name>
        <dbReference type="ChEBI" id="CHEBI:29105"/>
    </cofactor>
    <text evidence="6">Binds 2 Zn(2+) ions per subunit.</text>
</comment>
<dbReference type="EMBL" id="CP001032">
    <property type="protein sequence ID" value="ACB76204.1"/>
    <property type="molecule type" value="Genomic_DNA"/>
</dbReference>
<feature type="domain" description="Enoyl reductase (ER)" evidence="8">
    <location>
        <begin position="16"/>
        <end position="344"/>
    </location>
</feature>
<comment type="subcellular location">
    <subcellularLocation>
        <location evidence="6">Cytoplasm</location>
    </subcellularLocation>
</comment>
<dbReference type="PANTHER" id="PTHR43401">
    <property type="entry name" value="L-THREONINE 3-DEHYDROGENASE"/>
    <property type="match status" value="1"/>
</dbReference>
<feature type="binding site" evidence="6">
    <location>
        <position position="69"/>
    </location>
    <ligand>
        <name>Zn(2+)</name>
        <dbReference type="ChEBI" id="CHEBI:29105"/>
        <label>1</label>
        <note>catalytic</note>
    </ligand>
</feature>
<feature type="binding site" evidence="6">
    <location>
        <position position="113"/>
    </location>
    <ligand>
        <name>Zn(2+)</name>
        <dbReference type="ChEBI" id="CHEBI:29105"/>
        <label>2</label>
    </ligand>
</feature>
<comment type="function">
    <text evidence="6">Catalyzes the NAD(+)-dependent oxidation of L-threonine to 2-amino-3-ketobutyrate.</text>
</comment>
<name>B1ZY55_OPITP</name>
<dbReference type="eggNOG" id="COG1063">
    <property type="taxonomic scope" value="Bacteria"/>
</dbReference>
<keyword evidence="10" id="KW-1185">Reference proteome</keyword>
<dbReference type="KEGG" id="ote:Oter_2923"/>
<dbReference type="EC" id="1.1.1.103" evidence="6 7"/>
<evidence type="ECO:0000256" key="5">
    <source>
        <dbReference type="ARBA" id="ARBA00023027"/>
    </source>
</evidence>
<dbReference type="InterPro" id="IPR011032">
    <property type="entry name" value="GroES-like_sf"/>
</dbReference>
<dbReference type="Proteomes" id="UP000007013">
    <property type="component" value="Chromosome"/>
</dbReference>
<comment type="pathway">
    <text evidence="6">Amino-acid degradation; L-threonine degradation via oxydo-reductase pathway; glycine from L-threonine: step 1/2.</text>
</comment>
<evidence type="ECO:0000256" key="7">
    <source>
        <dbReference type="NCBIfam" id="TIGR00692"/>
    </source>
</evidence>
<dbReference type="GO" id="GO:0005737">
    <property type="term" value="C:cytoplasm"/>
    <property type="evidence" value="ECO:0007669"/>
    <property type="project" value="UniProtKB-SubCell"/>
</dbReference>
<dbReference type="SUPFAM" id="SSF51735">
    <property type="entry name" value="NAD(P)-binding Rossmann-fold domains"/>
    <property type="match status" value="1"/>
</dbReference>
<dbReference type="InterPro" id="IPR036291">
    <property type="entry name" value="NAD(P)-bd_dom_sf"/>
</dbReference>
<dbReference type="InterPro" id="IPR050129">
    <property type="entry name" value="Zn_alcohol_dh"/>
</dbReference>
<evidence type="ECO:0000256" key="3">
    <source>
        <dbReference type="ARBA" id="ARBA00022833"/>
    </source>
</evidence>
<dbReference type="HAMAP" id="MF_00627">
    <property type="entry name" value="Thr_dehydrog"/>
    <property type="match status" value="1"/>
</dbReference>
<keyword evidence="4 6" id="KW-0560">Oxidoreductase</keyword>
<feature type="binding site" evidence="6">
    <location>
        <position position="206"/>
    </location>
    <ligand>
        <name>NAD(+)</name>
        <dbReference type="ChEBI" id="CHEBI:57540"/>
    </ligand>
</feature>
<dbReference type="NCBIfam" id="NF003808">
    <property type="entry name" value="PRK05396.1"/>
    <property type="match status" value="1"/>
</dbReference>
<dbReference type="InterPro" id="IPR004627">
    <property type="entry name" value="L-Threonine_3-DHase"/>
</dbReference>
<feature type="binding site" evidence="6">
    <location>
        <position position="105"/>
    </location>
    <ligand>
        <name>Zn(2+)</name>
        <dbReference type="ChEBI" id="CHEBI:29105"/>
        <label>2</label>
    </ligand>
</feature>
<dbReference type="STRING" id="452637.Oter_2923"/>
<keyword evidence="3 6" id="KW-0862">Zinc</keyword>
<organism evidence="9 10">
    <name type="scientific">Opitutus terrae (strain DSM 11246 / JCM 15787 / PB90-1)</name>
    <dbReference type="NCBI Taxonomy" id="452637"/>
    <lineage>
        <taxon>Bacteria</taxon>
        <taxon>Pseudomonadati</taxon>
        <taxon>Verrucomicrobiota</taxon>
        <taxon>Opitutia</taxon>
        <taxon>Opitutales</taxon>
        <taxon>Opitutaceae</taxon>
        <taxon>Opitutus</taxon>
    </lineage>
</organism>
<protein>
    <recommendedName>
        <fullName evidence="6 7">L-threonine 3-dehydrogenase</fullName>
        <shortName evidence="6">TDH</shortName>
        <ecNumber evidence="6 7">1.1.1.103</ecNumber>
    </recommendedName>
</protein>
<evidence type="ECO:0000313" key="10">
    <source>
        <dbReference type="Proteomes" id="UP000007013"/>
    </source>
</evidence>
<evidence type="ECO:0000313" key="9">
    <source>
        <dbReference type="EMBL" id="ACB76204.1"/>
    </source>
</evidence>
<feature type="binding site" evidence="6">
    <location>
        <begin position="268"/>
        <end position="270"/>
    </location>
    <ligand>
        <name>NAD(+)</name>
        <dbReference type="ChEBI" id="CHEBI:57540"/>
    </ligand>
</feature>
<dbReference type="InterPro" id="IPR013149">
    <property type="entry name" value="ADH-like_C"/>
</dbReference>
<dbReference type="RefSeq" id="WP_012375739.1">
    <property type="nucleotide sequence ID" value="NC_010571.1"/>
</dbReference>
<dbReference type="Pfam" id="PF00107">
    <property type="entry name" value="ADH_zinc_N"/>
    <property type="match status" value="1"/>
</dbReference>
<gene>
    <name evidence="6" type="primary">tdh</name>
    <name evidence="9" type="ordered locus">Oter_2923</name>
</gene>
<feature type="active site" description="Charge relay system" evidence="6">
    <location>
        <position position="49"/>
    </location>
</feature>
<dbReference type="SMART" id="SM00829">
    <property type="entry name" value="PKS_ER"/>
    <property type="match status" value="1"/>
</dbReference>
<feature type="active site" description="Charge relay system" evidence="6">
    <location>
        <position position="46"/>
    </location>
</feature>
<dbReference type="UniPathway" id="UPA00046">
    <property type="reaction ID" value="UER00505"/>
</dbReference>
<evidence type="ECO:0000256" key="1">
    <source>
        <dbReference type="ARBA" id="ARBA00022490"/>
    </source>
</evidence>
<feature type="binding site" evidence="6">
    <location>
        <position position="102"/>
    </location>
    <ligand>
        <name>Zn(2+)</name>
        <dbReference type="ChEBI" id="CHEBI:29105"/>
        <label>2</label>
    </ligand>
</feature>
<accession>B1ZY55</accession>
<dbReference type="Pfam" id="PF08240">
    <property type="entry name" value="ADH_N"/>
    <property type="match status" value="1"/>
</dbReference>
<sequence length="349" mass="37790">MHLPTTMQAIAKLKPGPGLNLIEVPVPVPGINDVLIRIKRTSICGTDIHIYNWDAWAAKTIPAPMVIGHEFVGEVAAVGSNVTTFQIGELVDGEGHIVCGVCRNCLAGRRHLCKDTKGVGVNRPGAFAEYLCLPSSNAVKVDPTISLDVLSCFDPLGNATHTALQYDLVGEDVLITGAGPIGCMAAAIAQQAGARKVVVTDVNPDRLALAQRMGATRVVDVSKEKLPDVQHEIGMKEGFDVGLEMSGNPRALNDMIDNMAHGGRIALLGIMPERAAVDWNKVVFNMLTIRGIYGREIYATWYKMQSLIQRGLDITPVITHRMPFTDFERGFELMRSGKSGKIVLNWEVA</sequence>
<dbReference type="AlphaFoldDB" id="B1ZY55"/>
<dbReference type="GO" id="GO:0008743">
    <property type="term" value="F:L-threonine 3-dehydrogenase activity"/>
    <property type="evidence" value="ECO:0007669"/>
    <property type="project" value="UniProtKB-UniRule"/>
</dbReference>
<evidence type="ECO:0000256" key="2">
    <source>
        <dbReference type="ARBA" id="ARBA00022723"/>
    </source>
</evidence>